<keyword evidence="2" id="KW-1185">Reference proteome</keyword>
<evidence type="ECO:0000313" key="1">
    <source>
        <dbReference type="EMBL" id="KAJ7991244.1"/>
    </source>
</evidence>
<gene>
    <name evidence="1" type="ORF">DPEC_G00295310</name>
</gene>
<name>A0ACC2FIN1_DALPE</name>
<dbReference type="EMBL" id="CM055754">
    <property type="protein sequence ID" value="KAJ7991244.1"/>
    <property type="molecule type" value="Genomic_DNA"/>
</dbReference>
<accession>A0ACC2FIN1</accession>
<comment type="caution">
    <text evidence="1">The sequence shown here is derived from an EMBL/GenBank/DDBJ whole genome shotgun (WGS) entry which is preliminary data.</text>
</comment>
<sequence length="137" mass="15416">MLRPNPAFVPKIITTSYRSRVLELDAFYPPPHRDGAEERWHCLCPVRAVACYVEHTRTLRTSDQMFVCFGTAARGRALSKQRLAHWLCECIAVAYESTGLPAPVGVRAHSTRDFSEEVTFTLKGQTSFRLLTCVSAL</sequence>
<evidence type="ECO:0000313" key="2">
    <source>
        <dbReference type="Proteomes" id="UP001157502"/>
    </source>
</evidence>
<reference evidence="1" key="1">
    <citation type="submission" date="2021-05" db="EMBL/GenBank/DDBJ databases">
        <authorList>
            <person name="Pan Q."/>
            <person name="Jouanno E."/>
            <person name="Zahm M."/>
            <person name="Klopp C."/>
            <person name="Cabau C."/>
            <person name="Louis A."/>
            <person name="Berthelot C."/>
            <person name="Parey E."/>
            <person name="Roest Crollius H."/>
            <person name="Montfort J."/>
            <person name="Robinson-Rechavi M."/>
            <person name="Bouchez O."/>
            <person name="Lampietro C."/>
            <person name="Lopez Roques C."/>
            <person name="Donnadieu C."/>
            <person name="Postlethwait J."/>
            <person name="Bobe J."/>
            <person name="Dillon D."/>
            <person name="Chandos A."/>
            <person name="von Hippel F."/>
            <person name="Guiguen Y."/>
        </authorList>
    </citation>
    <scope>NUCLEOTIDE SEQUENCE</scope>
    <source>
        <strain evidence="1">YG-Jan2019</strain>
    </source>
</reference>
<organism evidence="1 2">
    <name type="scientific">Dallia pectoralis</name>
    <name type="common">Alaska blackfish</name>
    <dbReference type="NCBI Taxonomy" id="75939"/>
    <lineage>
        <taxon>Eukaryota</taxon>
        <taxon>Metazoa</taxon>
        <taxon>Chordata</taxon>
        <taxon>Craniata</taxon>
        <taxon>Vertebrata</taxon>
        <taxon>Euteleostomi</taxon>
        <taxon>Actinopterygii</taxon>
        <taxon>Neopterygii</taxon>
        <taxon>Teleostei</taxon>
        <taxon>Protacanthopterygii</taxon>
        <taxon>Esociformes</taxon>
        <taxon>Umbridae</taxon>
        <taxon>Dallia</taxon>
    </lineage>
</organism>
<proteinExistence type="predicted"/>
<dbReference type="Proteomes" id="UP001157502">
    <property type="component" value="Chromosome 27"/>
</dbReference>
<protein>
    <submittedName>
        <fullName evidence="1">Uncharacterized protein</fullName>
    </submittedName>
</protein>